<evidence type="ECO:0000313" key="2">
    <source>
        <dbReference type="EMBL" id="KAK9890306.1"/>
    </source>
</evidence>
<evidence type="ECO:0000256" key="1">
    <source>
        <dbReference type="SAM" id="MobiDB-lite"/>
    </source>
</evidence>
<proteinExistence type="predicted"/>
<evidence type="ECO:0000313" key="3">
    <source>
        <dbReference type="Proteomes" id="UP001431783"/>
    </source>
</evidence>
<accession>A0AAW1V3Q0</accession>
<name>A0AAW1V3Q0_9CUCU</name>
<protein>
    <submittedName>
        <fullName evidence="2">Uncharacterized protein</fullName>
    </submittedName>
</protein>
<dbReference type="AlphaFoldDB" id="A0AAW1V3Q0"/>
<sequence>MPAFPERESSILAVLKKKKPGRLPENEIKETKSPVVTNNHTNNEPQTIRSTSSADLLGLSTPTQPSSSSNTGGGLLDVLGDVYGNKPSAPLISTIQPNTSNFKKFV</sequence>
<reference evidence="2 3" key="1">
    <citation type="submission" date="2023-03" db="EMBL/GenBank/DDBJ databases">
        <title>Genome insight into feeding habits of ladybird beetles.</title>
        <authorList>
            <person name="Li H.-S."/>
            <person name="Huang Y.-H."/>
            <person name="Pang H."/>
        </authorList>
    </citation>
    <scope>NUCLEOTIDE SEQUENCE [LARGE SCALE GENOMIC DNA]</scope>
    <source>
        <strain evidence="2">SYSU_2023b</strain>
        <tissue evidence="2">Whole body</tissue>
    </source>
</reference>
<gene>
    <name evidence="2" type="ORF">WA026_010409</name>
</gene>
<dbReference type="EMBL" id="JARQZJ010000125">
    <property type="protein sequence ID" value="KAK9890306.1"/>
    <property type="molecule type" value="Genomic_DNA"/>
</dbReference>
<dbReference type="Proteomes" id="UP001431783">
    <property type="component" value="Unassembled WGS sequence"/>
</dbReference>
<organism evidence="2 3">
    <name type="scientific">Henosepilachna vigintioctopunctata</name>
    <dbReference type="NCBI Taxonomy" id="420089"/>
    <lineage>
        <taxon>Eukaryota</taxon>
        <taxon>Metazoa</taxon>
        <taxon>Ecdysozoa</taxon>
        <taxon>Arthropoda</taxon>
        <taxon>Hexapoda</taxon>
        <taxon>Insecta</taxon>
        <taxon>Pterygota</taxon>
        <taxon>Neoptera</taxon>
        <taxon>Endopterygota</taxon>
        <taxon>Coleoptera</taxon>
        <taxon>Polyphaga</taxon>
        <taxon>Cucujiformia</taxon>
        <taxon>Coccinelloidea</taxon>
        <taxon>Coccinellidae</taxon>
        <taxon>Epilachninae</taxon>
        <taxon>Epilachnini</taxon>
        <taxon>Henosepilachna</taxon>
    </lineage>
</organism>
<comment type="caution">
    <text evidence="2">The sequence shown here is derived from an EMBL/GenBank/DDBJ whole genome shotgun (WGS) entry which is preliminary data.</text>
</comment>
<feature type="compositionally biased region" description="Basic and acidic residues" evidence="1">
    <location>
        <begin position="22"/>
        <end position="32"/>
    </location>
</feature>
<keyword evidence="3" id="KW-1185">Reference proteome</keyword>
<feature type="region of interest" description="Disordered" evidence="1">
    <location>
        <begin position="1"/>
        <end position="73"/>
    </location>
</feature>
<feature type="compositionally biased region" description="Polar residues" evidence="1">
    <location>
        <begin position="34"/>
        <end position="54"/>
    </location>
</feature>
<feature type="compositionally biased region" description="Low complexity" evidence="1">
    <location>
        <begin position="56"/>
        <end position="73"/>
    </location>
</feature>